<dbReference type="InterPro" id="IPR041698">
    <property type="entry name" value="Methyltransf_25"/>
</dbReference>
<evidence type="ECO:0000256" key="4">
    <source>
        <dbReference type="SAM" id="MobiDB-lite"/>
    </source>
</evidence>
<accession>A0A4R7J9Y9</accession>
<dbReference type="SUPFAM" id="SSF53335">
    <property type="entry name" value="S-adenosyl-L-methionine-dependent methyltransferases"/>
    <property type="match status" value="1"/>
</dbReference>
<dbReference type="PANTHER" id="PTHR43464">
    <property type="entry name" value="METHYLTRANSFERASE"/>
    <property type="match status" value="1"/>
</dbReference>
<evidence type="ECO:0000256" key="2">
    <source>
        <dbReference type="ARBA" id="ARBA00022679"/>
    </source>
</evidence>
<gene>
    <name evidence="6" type="ORF">CLV29_2034</name>
</gene>
<name>A0A4R7J9Y9_9ACTN</name>
<feature type="region of interest" description="Disordered" evidence="4">
    <location>
        <begin position="1"/>
        <end position="24"/>
    </location>
</feature>
<dbReference type="Pfam" id="PF13649">
    <property type="entry name" value="Methyltransf_25"/>
    <property type="match status" value="1"/>
</dbReference>
<dbReference type="CDD" id="cd02440">
    <property type="entry name" value="AdoMet_MTases"/>
    <property type="match status" value="1"/>
</dbReference>
<keyword evidence="7" id="KW-1185">Reference proteome</keyword>
<dbReference type="AlphaFoldDB" id="A0A4R7J9Y9"/>
<keyword evidence="2 6" id="KW-0808">Transferase</keyword>
<keyword evidence="1 6" id="KW-0489">Methyltransferase</keyword>
<sequence length="222" mass="24369">MPAAGTRENRRVDEPNEDSTGADRTHLWSRILAKDPEHSQRYARRWVQLRADGHDLDGEARLIDAMAARGSRILDAGCGTGRTGGRLAALGHRVVGIDLDPVLIEVALSDHPDAEWYVGDLADLDHCAGLADQVFDLEVSAGNVITFVAPGLRRAALGQLRDRLAPDGRLVIGFGTDRGYRVHDFFDDLDAVGLQRELLLSTWDLRPWTGAEGFMIAVLRRA</sequence>
<dbReference type="GO" id="GO:0032259">
    <property type="term" value="P:methylation"/>
    <property type="evidence" value="ECO:0007669"/>
    <property type="project" value="UniProtKB-KW"/>
</dbReference>
<evidence type="ECO:0000256" key="1">
    <source>
        <dbReference type="ARBA" id="ARBA00022603"/>
    </source>
</evidence>
<reference evidence="6 7" key="1">
    <citation type="submission" date="2019-03" db="EMBL/GenBank/DDBJ databases">
        <title>Genomic Encyclopedia of Archaeal and Bacterial Type Strains, Phase II (KMG-II): from individual species to whole genera.</title>
        <authorList>
            <person name="Goeker M."/>
        </authorList>
    </citation>
    <scope>NUCLEOTIDE SEQUENCE [LARGE SCALE GENOMIC DNA]</scope>
    <source>
        <strain evidence="6 7">DSM 24323</strain>
    </source>
</reference>
<feature type="domain" description="Methyltransferase" evidence="5">
    <location>
        <begin position="73"/>
        <end position="168"/>
    </location>
</feature>
<dbReference type="Gene3D" id="3.40.50.150">
    <property type="entry name" value="Vaccinia Virus protein VP39"/>
    <property type="match status" value="1"/>
</dbReference>
<dbReference type="Proteomes" id="UP000295371">
    <property type="component" value="Unassembled WGS sequence"/>
</dbReference>
<proteinExistence type="predicted"/>
<evidence type="ECO:0000313" key="7">
    <source>
        <dbReference type="Proteomes" id="UP000295371"/>
    </source>
</evidence>
<comment type="caution">
    <text evidence="6">The sequence shown here is derived from an EMBL/GenBank/DDBJ whole genome shotgun (WGS) entry which is preliminary data.</text>
</comment>
<organism evidence="6 7">
    <name type="scientific">Naumannella halotolerans</name>
    <dbReference type="NCBI Taxonomy" id="993414"/>
    <lineage>
        <taxon>Bacteria</taxon>
        <taxon>Bacillati</taxon>
        <taxon>Actinomycetota</taxon>
        <taxon>Actinomycetes</taxon>
        <taxon>Propionibacteriales</taxon>
        <taxon>Propionibacteriaceae</taxon>
        <taxon>Naumannella</taxon>
    </lineage>
</organism>
<evidence type="ECO:0000256" key="3">
    <source>
        <dbReference type="ARBA" id="ARBA00022691"/>
    </source>
</evidence>
<dbReference type="GO" id="GO:0008168">
    <property type="term" value="F:methyltransferase activity"/>
    <property type="evidence" value="ECO:0007669"/>
    <property type="project" value="UniProtKB-KW"/>
</dbReference>
<dbReference type="InterPro" id="IPR029063">
    <property type="entry name" value="SAM-dependent_MTases_sf"/>
</dbReference>
<dbReference type="EMBL" id="SOAW01000001">
    <property type="protein sequence ID" value="TDT34372.1"/>
    <property type="molecule type" value="Genomic_DNA"/>
</dbReference>
<evidence type="ECO:0000259" key="5">
    <source>
        <dbReference type="Pfam" id="PF13649"/>
    </source>
</evidence>
<evidence type="ECO:0000313" key="6">
    <source>
        <dbReference type="EMBL" id="TDT34372.1"/>
    </source>
</evidence>
<keyword evidence="3" id="KW-0949">S-adenosyl-L-methionine</keyword>
<dbReference type="PANTHER" id="PTHR43464:SF19">
    <property type="entry name" value="UBIQUINONE BIOSYNTHESIS O-METHYLTRANSFERASE, MITOCHONDRIAL"/>
    <property type="match status" value="1"/>
</dbReference>
<protein>
    <submittedName>
        <fullName evidence="6">Methyltransferase family protein</fullName>
    </submittedName>
</protein>